<dbReference type="Proteomes" id="UP000215459">
    <property type="component" value="Unassembled WGS sequence"/>
</dbReference>
<gene>
    <name evidence="8" type="ORF">CHM34_03200</name>
</gene>
<keyword evidence="4" id="KW-0762">Sugar transport</keyword>
<dbReference type="InterPro" id="IPR016152">
    <property type="entry name" value="PTrfase/Anion_transptr"/>
</dbReference>
<dbReference type="PROSITE" id="PS00372">
    <property type="entry name" value="PTS_EIIA_TYPE_2_HIS"/>
    <property type="match status" value="1"/>
</dbReference>
<evidence type="ECO:0000259" key="7">
    <source>
        <dbReference type="PROSITE" id="PS51094"/>
    </source>
</evidence>
<dbReference type="GO" id="GO:0005737">
    <property type="term" value="C:cytoplasm"/>
    <property type="evidence" value="ECO:0007669"/>
    <property type="project" value="UniProtKB-SubCell"/>
</dbReference>
<evidence type="ECO:0000256" key="2">
    <source>
        <dbReference type="ARBA" id="ARBA00022448"/>
    </source>
</evidence>
<keyword evidence="3" id="KW-0597">Phosphoprotein</keyword>
<dbReference type="NCBIfam" id="TIGR00848">
    <property type="entry name" value="fruA"/>
    <property type="match status" value="1"/>
</dbReference>
<dbReference type="OrthoDB" id="95460at2"/>
<dbReference type="PANTHER" id="PTHR47738">
    <property type="entry name" value="PTS SYSTEM FRUCTOSE-LIKE EIIA COMPONENT-RELATED"/>
    <property type="match status" value="1"/>
</dbReference>
<dbReference type="PROSITE" id="PS51094">
    <property type="entry name" value="PTS_EIIA_TYPE_2"/>
    <property type="match status" value="1"/>
</dbReference>
<keyword evidence="5" id="KW-0808">Transferase</keyword>
<proteinExistence type="predicted"/>
<evidence type="ECO:0000256" key="1">
    <source>
        <dbReference type="ARBA" id="ARBA00004496"/>
    </source>
</evidence>
<evidence type="ECO:0000256" key="6">
    <source>
        <dbReference type="ARBA" id="ARBA00022683"/>
    </source>
</evidence>
<dbReference type="GO" id="GO:0009401">
    <property type="term" value="P:phosphoenolpyruvate-dependent sugar phosphotransferase system"/>
    <property type="evidence" value="ECO:0007669"/>
    <property type="project" value="UniProtKB-KW"/>
</dbReference>
<accession>A0A235B962</accession>
<dbReference type="CDD" id="cd00211">
    <property type="entry name" value="PTS_IIA_fru"/>
    <property type="match status" value="1"/>
</dbReference>
<dbReference type="InterPro" id="IPR051541">
    <property type="entry name" value="PTS_SugarTrans_NitroReg"/>
</dbReference>
<evidence type="ECO:0000313" key="9">
    <source>
        <dbReference type="Proteomes" id="UP000215459"/>
    </source>
</evidence>
<dbReference type="InterPro" id="IPR004715">
    <property type="entry name" value="PTS_IIA_fruc"/>
</dbReference>
<protein>
    <submittedName>
        <fullName evidence="8">PTS fructose transporter subunit IIA</fullName>
    </submittedName>
</protein>
<dbReference type="Pfam" id="PF00359">
    <property type="entry name" value="PTS_EIIA_2"/>
    <property type="match status" value="1"/>
</dbReference>
<comment type="subcellular location">
    <subcellularLocation>
        <location evidence="1">Cytoplasm</location>
    </subcellularLocation>
</comment>
<evidence type="ECO:0000313" key="8">
    <source>
        <dbReference type="EMBL" id="OYD08816.1"/>
    </source>
</evidence>
<dbReference type="SUPFAM" id="SSF55804">
    <property type="entry name" value="Phoshotransferase/anion transport protein"/>
    <property type="match status" value="1"/>
</dbReference>
<name>A0A235B962_9BACL</name>
<dbReference type="AlphaFoldDB" id="A0A235B962"/>
<keyword evidence="6" id="KW-0598">Phosphotransferase system</keyword>
<keyword evidence="9" id="KW-1185">Reference proteome</keyword>
<evidence type="ECO:0000256" key="4">
    <source>
        <dbReference type="ARBA" id="ARBA00022597"/>
    </source>
</evidence>
<dbReference type="GO" id="GO:0008982">
    <property type="term" value="F:protein-N(PI)-phosphohistidine-sugar phosphotransferase activity"/>
    <property type="evidence" value="ECO:0007669"/>
    <property type="project" value="InterPro"/>
</dbReference>
<reference evidence="8 9" key="1">
    <citation type="submission" date="2017-07" db="EMBL/GenBank/DDBJ databases">
        <title>The genome sequence of Paludifilum halophilum highlights mechanisms for microbial adaptation to high salt environemnts.</title>
        <authorList>
            <person name="Belbahri L."/>
        </authorList>
    </citation>
    <scope>NUCLEOTIDE SEQUENCE [LARGE SCALE GENOMIC DNA]</scope>
    <source>
        <strain evidence="8 9">DSM 102817</strain>
    </source>
</reference>
<evidence type="ECO:0000256" key="5">
    <source>
        <dbReference type="ARBA" id="ARBA00022679"/>
    </source>
</evidence>
<dbReference type="InterPro" id="IPR002178">
    <property type="entry name" value="PTS_EIIA_type-2_dom"/>
</dbReference>
<sequence>MKMTDLLTEDCIVMELQGENRDAVMEELIDCLDRAGVLSDRETFKNDLYAREKHGSTGIGFGIAIPHGKSAGVKEPRVAFGRKPDGVDWDSMDGEPANLIFMIAVPEEQAGDEHLKILQALSRKLIDDSFRQALMEAKTGQEILDRIGEM</sequence>
<comment type="caution">
    <text evidence="8">The sequence shown here is derived from an EMBL/GenBank/DDBJ whole genome shotgun (WGS) entry which is preliminary data.</text>
</comment>
<keyword evidence="2" id="KW-0813">Transport</keyword>
<evidence type="ECO:0000256" key="3">
    <source>
        <dbReference type="ARBA" id="ARBA00022553"/>
    </source>
</evidence>
<dbReference type="Gene3D" id="3.40.930.10">
    <property type="entry name" value="Mannitol-specific EII, Chain A"/>
    <property type="match status" value="1"/>
</dbReference>
<feature type="domain" description="PTS EIIA type-2" evidence="7">
    <location>
        <begin position="5"/>
        <end position="150"/>
    </location>
</feature>
<dbReference type="GO" id="GO:0016020">
    <property type="term" value="C:membrane"/>
    <property type="evidence" value="ECO:0007669"/>
    <property type="project" value="InterPro"/>
</dbReference>
<dbReference type="FunFam" id="3.40.930.10:FF:000009">
    <property type="entry name" value="PTS system, fructose specific IIABC component"/>
    <property type="match status" value="1"/>
</dbReference>
<organism evidence="8 9">
    <name type="scientific">Paludifilum halophilum</name>
    <dbReference type="NCBI Taxonomy" id="1642702"/>
    <lineage>
        <taxon>Bacteria</taxon>
        <taxon>Bacillati</taxon>
        <taxon>Bacillota</taxon>
        <taxon>Bacilli</taxon>
        <taxon>Bacillales</taxon>
        <taxon>Thermoactinomycetaceae</taxon>
        <taxon>Paludifilum</taxon>
    </lineage>
</organism>
<dbReference type="EMBL" id="NOWF01000002">
    <property type="protein sequence ID" value="OYD08816.1"/>
    <property type="molecule type" value="Genomic_DNA"/>
</dbReference>
<dbReference type="PANTHER" id="PTHR47738:SF2">
    <property type="entry name" value="PTS SYSTEM FRUCTOSE-LIKE EIIA COMPONENT"/>
    <property type="match status" value="1"/>
</dbReference>